<gene>
    <name evidence="2" type="ORF">GCM10023198_57520</name>
</gene>
<evidence type="ECO:0000313" key="3">
    <source>
        <dbReference type="Proteomes" id="UP001500843"/>
    </source>
</evidence>
<dbReference type="EMBL" id="BAABHM010000037">
    <property type="protein sequence ID" value="GAA4724957.1"/>
    <property type="molecule type" value="Genomic_DNA"/>
</dbReference>
<evidence type="ECO:0000313" key="2">
    <source>
        <dbReference type="EMBL" id="GAA4724957.1"/>
    </source>
</evidence>
<protein>
    <submittedName>
        <fullName evidence="2">Uncharacterized protein</fullName>
    </submittedName>
</protein>
<dbReference type="Proteomes" id="UP001500843">
    <property type="component" value="Unassembled WGS sequence"/>
</dbReference>
<keyword evidence="3" id="KW-1185">Reference proteome</keyword>
<comment type="caution">
    <text evidence="2">The sequence shown here is derived from an EMBL/GenBank/DDBJ whole genome shotgun (WGS) entry which is preliminary data.</text>
</comment>
<sequence>MGDRAALTAIYTRFTAADGTDVGHIMATVIGENAFLVELEHFLRRRTCGREAGCPAVRRAAVTRDRPTGSGGGAPTCGSARVGDARLHGHLGDVHYFVLGSSQAMQTAWVEDMLSSIPPLAFSSADGSRDDSRTSTSRTGIPGRPPSATSSPPLP</sequence>
<evidence type="ECO:0000256" key="1">
    <source>
        <dbReference type="SAM" id="MobiDB-lite"/>
    </source>
</evidence>
<organism evidence="2 3">
    <name type="scientific">Promicromonospora umidemergens</name>
    <dbReference type="NCBI Taxonomy" id="629679"/>
    <lineage>
        <taxon>Bacteria</taxon>
        <taxon>Bacillati</taxon>
        <taxon>Actinomycetota</taxon>
        <taxon>Actinomycetes</taxon>
        <taxon>Micrococcales</taxon>
        <taxon>Promicromonosporaceae</taxon>
        <taxon>Promicromonospora</taxon>
    </lineage>
</organism>
<proteinExistence type="predicted"/>
<accession>A0ABP8YCC9</accession>
<reference evidence="3" key="1">
    <citation type="journal article" date="2019" name="Int. J. Syst. Evol. Microbiol.">
        <title>The Global Catalogue of Microorganisms (GCM) 10K type strain sequencing project: providing services to taxonomists for standard genome sequencing and annotation.</title>
        <authorList>
            <consortium name="The Broad Institute Genomics Platform"/>
            <consortium name="The Broad Institute Genome Sequencing Center for Infectious Disease"/>
            <person name="Wu L."/>
            <person name="Ma J."/>
        </authorList>
    </citation>
    <scope>NUCLEOTIDE SEQUENCE [LARGE SCALE GENOMIC DNA]</scope>
    <source>
        <strain evidence="3">JCM 17975</strain>
    </source>
</reference>
<feature type="region of interest" description="Disordered" evidence="1">
    <location>
        <begin position="120"/>
        <end position="155"/>
    </location>
</feature>
<name>A0ABP8YCC9_9MICO</name>